<evidence type="ECO:0000259" key="9">
    <source>
        <dbReference type="PROSITE" id="PS01033"/>
    </source>
</evidence>
<evidence type="ECO:0000256" key="2">
    <source>
        <dbReference type="ARBA" id="ARBA00022448"/>
    </source>
</evidence>
<dbReference type="CDD" id="cd01040">
    <property type="entry name" value="Mb-like"/>
    <property type="match status" value="1"/>
</dbReference>
<evidence type="ECO:0000256" key="7">
    <source>
        <dbReference type="ARBA" id="ARBA00030087"/>
    </source>
</evidence>
<gene>
    <name evidence="10" type="ORF">RRG08_056325</name>
</gene>
<dbReference type="InterPro" id="IPR009050">
    <property type="entry name" value="Globin-like_sf"/>
</dbReference>
<evidence type="ECO:0000256" key="8">
    <source>
        <dbReference type="RuleBase" id="RU000356"/>
    </source>
</evidence>
<keyword evidence="6" id="KW-0514">Muscle protein</keyword>
<organism evidence="10 11">
    <name type="scientific">Elysia crispata</name>
    <name type="common">lettuce slug</name>
    <dbReference type="NCBI Taxonomy" id="231223"/>
    <lineage>
        <taxon>Eukaryota</taxon>
        <taxon>Metazoa</taxon>
        <taxon>Spiralia</taxon>
        <taxon>Lophotrochozoa</taxon>
        <taxon>Mollusca</taxon>
        <taxon>Gastropoda</taxon>
        <taxon>Heterobranchia</taxon>
        <taxon>Euthyneura</taxon>
        <taxon>Panpulmonata</taxon>
        <taxon>Sacoglossa</taxon>
        <taxon>Placobranchoidea</taxon>
        <taxon>Plakobranchidae</taxon>
        <taxon>Elysia</taxon>
    </lineage>
</organism>
<keyword evidence="8" id="KW-0561">Oxygen transport</keyword>
<evidence type="ECO:0000256" key="4">
    <source>
        <dbReference type="ARBA" id="ARBA00022723"/>
    </source>
</evidence>
<comment type="similarity">
    <text evidence="8">Belongs to the globin family.</text>
</comment>
<protein>
    <recommendedName>
        <fullName evidence="1">Globin</fullName>
    </recommendedName>
    <alternativeName>
        <fullName evidence="7">Myoglobin</fullName>
    </alternativeName>
</protein>
<dbReference type="EMBL" id="JAWDGP010005712">
    <property type="protein sequence ID" value="KAK3753433.1"/>
    <property type="molecule type" value="Genomic_DNA"/>
</dbReference>
<dbReference type="InterPro" id="IPR000971">
    <property type="entry name" value="Globin"/>
</dbReference>
<dbReference type="SUPFAM" id="SSF46458">
    <property type="entry name" value="Globin-like"/>
    <property type="match status" value="1"/>
</dbReference>
<keyword evidence="2 8" id="KW-0813">Transport</keyword>
<evidence type="ECO:0000256" key="5">
    <source>
        <dbReference type="ARBA" id="ARBA00023004"/>
    </source>
</evidence>
<keyword evidence="11" id="KW-1185">Reference proteome</keyword>
<dbReference type="GO" id="GO:0019825">
    <property type="term" value="F:oxygen binding"/>
    <property type="evidence" value="ECO:0007669"/>
    <property type="project" value="InterPro"/>
</dbReference>
<evidence type="ECO:0000313" key="10">
    <source>
        <dbReference type="EMBL" id="KAK3753433.1"/>
    </source>
</evidence>
<keyword evidence="3 8" id="KW-0349">Heme</keyword>
<proteinExistence type="inferred from homology"/>
<name>A0AAE0YPV0_9GAST</name>
<evidence type="ECO:0000313" key="11">
    <source>
        <dbReference type="Proteomes" id="UP001283361"/>
    </source>
</evidence>
<keyword evidence="5" id="KW-0408">Iron</keyword>
<dbReference type="AlphaFoldDB" id="A0AAE0YPV0"/>
<reference evidence="10" key="1">
    <citation type="journal article" date="2023" name="G3 (Bethesda)">
        <title>A reference genome for the long-term kleptoplast-retaining sea slug Elysia crispata morphotype clarki.</title>
        <authorList>
            <person name="Eastman K.E."/>
            <person name="Pendleton A.L."/>
            <person name="Shaikh M.A."/>
            <person name="Suttiyut T."/>
            <person name="Ogas R."/>
            <person name="Tomko P."/>
            <person name="Gavelis G."/>
            <person name="Widhalm J.R."/>
            <person name="Wisecaver J.H."/>
        </authorList>
    </citation>
    <scope>NUCLEOTIDE SEQUENCE</scope>
    <source>
        <strain evidence="10">ECLA1</strain>
    </source>
</reference>
<dbReference type="InterPro" id="IPR012292">
    <property type="entry name" value="Globin/Proto"/>
</dbReference>
<evidence type="ECO:0000256" key="3">
    <source>
        <dbReference type="ARBA" id="ARBA00022617"/>
    </source>
</evidence>
<dbReference type="Pfam" id="PF00042">
    <property type="entry name" value="Globin"/>
    <property type="match status" value="1"/>
</dbReference>
<dbReference type="GO" id="GO:0020037">
    <property type="term" value="F:heme binding"/>
    <property type="evidence" value="ECO:0007669"/>
    <property type="project" value="InterPro"/>
</dbReference>
<evidence type="ECO:0000256" key="6">
    <source>
        <dbReference type="ARBA" id="ARBA00023179"/>
    </source>
</evidence>
<dbReference type="PROSITE" id="PS01033">
    <property type="entry name" value="GLOBIN"/>
    <property type="match status" value="1"/>
</dbReference>
<dbReference type="Gene3D" id="1.10.490.10">
    <property type="entry name" value="Globins"/>
    <property type="match status" value="1"/>
</dbReference>
<dbReference type="GO" id="GO:0005344">
    <property type="term" value="F:oxygen carrier activity"/>
    <property type="evidence" value="ECO:0007669"/>
    <property type="project" value="UniProtKB-KW"/>
</dbReference>
<dbReference type="Proteomes" id="UP001283361">
    <property type="component" value="Unassembled WGS sequence"/>
</dbReference>
<dbReference type="GO" id="GO:0046872">
    <property type="term" value="F:metal ion binding"/>
    <property type="evidence" value="ECO:0007669"/>
    <property type="project" value="UniProtKB-KW"/>
</dbReference>
<comment type="caution">
    <text evidence="10">The sequence shown here is derived from an EMBL/GenBank/DDBJ whole genome shotgun (WGS) entry which is preliminary data.</text>
</comment>
<feature type="domain" description="Globin" evidence="9">
    <location>
        <begin position="1"/>
        <end position="113"/>
    </location>
</feature>
<accession>A0AAE0YPV0</accession>
<sequence length="138" mass="16523">MYPYTRDWFPNFRTDAIKIYSDENMKAHVITVIQAIQMLVDHSFDSDTLIALVEKMARMHLHKSVTTIEVEIFWKCFLRQMKIAMGGRFNSKREKAWARFLALHNKIYRQVEDQWLEESDQTMNNFEKKLRGQKSFAV</sequence>
<keyword evidence="4" id="KW-0479">Metal-binding</keyword>
<dbReference type="InterPro" id="IPR044399">
    <property type="entry name" value="Mb-like_M"/>
</dbReference>
<evidence type="ECO:0000256" key="1">
    <source>
        <dbReference type="ARBA" id="ARBA00013895"/>
    </source>
</evidence>